<feature type="repeat" description="ANK" evidence="12">
    <location>
        <begin position="186"/>
        <end position="218"/>
    </location>
</feature>
<dbReference type="PROSITE" id="PS50297">
    <property type="entry name" value="ANK_REP_REGION"/>
    <property type="match status" value="3"/>
</dbReference>
<keyword evidence="5 13" id="KW-1133">Transmembrane helix</keyword>
<evidence type="ECO:0000256" key="14">
    <source>
        <dbReference type="SAM" id="MobiDB-lite"/>
    </source>
</evidence>
<feature type="repeat" description="ANK" evidence="12">
    <location>
        <begin position="77"/>
        <end position="109"/>
    </location>
</feature>
<proteinExistence type="inferred from homology"/>
<dbReference type="EC" id="2.3.1.225" evidence="13"/>
<dbReference type="FunCoup" id="A5DSH2">
    <property type="interactions" value="594"/>
</dbReference>
<keyword evidence="7 13" id="KW-0472">Membrane</keyword>
<evidence type="ECO:0000256" key="3">
    <source>
        <dbReference type="ARBA" id="ARBA00022692"/>
    </source>
</evidence>
<dbReference type="KEGG" id="lel:PVL30_000299"/>
<evidence type="ECO:0000256" key="13">
    <source>
        <dbReference type="RuleBase" id="RU079119"/>
    </source>
</evidence>
<keyword evidence="13 16" id="KW-0808">Transferase</keyword>
<dbReference type="SMART" id="SM00248">
    <property type="entry name" value="ANK"/>
    <property type="match status" value="6"/>
</dbReference>
<dbReference type="OMA" id="FWVGFRY"/>
<dbReference type="Gene3D" id="1.25.40.20">
    <property type="entry name" value="Ankyrin repeat-containing domain"/>
    <property type="match status" value="2"/>
</dbReference>
<dbReference type="STRING" id="379508.A5DSH2"/>
<dbReference type="PROSITE" id="PS50088">
    <property type="entry name" value="ANK_REPEAT"/>
    <property type="match status" value="3"/>
</dbReference>
<comment type="catalytic activity">
    <reaction evidence="11 13">
        <text>L-cysteinyl-[protein] + hexadecanoyl-CoA = S-hexadecanoyl-L-cysteinyl-[protein] + CoA</text>
        <dbReference type="Rhea" id="RHEA:36683"/>
        <dbReference type="Rhea" id="RHEA-COMP:10131"/>
        <dbReference type="Rhea" id="RHEA-COMP:11032"/>
        <dbReference type="ChEBI" id="CHEBI:29950"/>
        <dbReference type="ChEBI" id="CHEBI:57287"/>
        <dbReference type="ChEBI" id="CHEBI:57379"/>
        <dbReference type="ChEBI" id="CHEBI:74151"/>
        <dbReference type="EC" id="2.3.1.225"/>
    </reaction>
</comment>
<sequence length="720" mass="82401">MSEEDNHHEQHQVHIQDQNQGHAQDQHQDINQDFTQEQNQPPSDLDLFIHACQEGELDTVQNLISTDAVGVNETKDDGITGLHWACINNRLKVVKALIENGADPNIKGGELNATPLHWACRNGLVYIVDYLISNTLADPNLRDAQEYNALHLAVHSSNIMLVAYLLASCCDENSTKKIYVDEPDGSNRTALHWASYQNDIFSIVALLKYGADVTKIDDQQFTPLHWSFMRGYKNVMKTLLEAGSDIHVKNDQNKDSFGVAQDMDCLFTWKKVLLECGRDPKNDWKLRENWIQPRMGKIITFLAPYILLPTALAICTTSTGLAFPKLFLAVSLFAGGIFLIKRFIISTYIYGDNELPKSPILAGIFSATAFWCIIVWLTRILPSIVLKNFIANVLLGVVITVFVWSFFKAMFINPGFVPIPTDNAVVYQQMKDLISLGKFDTDHFCVNTFMRKPLRSRFSKHNKKLVARFDHYCPWIYNEVGVRNHKLFITFVYALNVAILLFTYLSIKHFDYLKDKSGYDSDDEENESFFCSLLGDDLCYGYKNHQFHFNLIAWCLMQYIWIAFLCVVQTFQILKGLTTWELSSLNSRAASRHRFNHATVPDTFENAGNAPSTTMSMNHKHKDFQTCLHLLGIDQFVLTVKMSIASIFKKDSQTQYDPLHIVIPTDYGMKQNWLDFWVIGEIKWRNVFFLPIDGENNLNGKVVDYYKLYEYPSKDPGSSV</sequence>
<keyword evidence="17" id="KW-1185">Reference proteome</keyword>
<evidence type="ECO:0000256" key="8">
    <source>
        <dbReference type="ARBA" id="ARBA00023139"/>
    </source>
</evidence>
<accession>A5DSH2</accession>
<dbReference type="HOGENOM" id="CLU_012510_1_1_1"/>
<keyword evidence="8" id="KW-0564">Palmitate</keyword>
<reference evidence="16 17" key="1">
    <citation type="journal article" date="2009" name="Nature">
        <title>Evolution of pathogenicity and sexual reproduction in eight Candida genomes.</title>
        <authorList>
            <person name="Butler G."/>
            <person name="Rasmussen M.D."/>
            <person name="Lin M.F."/>
            <person name="Santos M.A."/>
            <person name="Sakthikumar S."/>
            <person name="Munro C.A."/>
            <person name="Rheinbay E."/>
            <person name="Grabherr M."/>
            <person name="Forche A."/>
            <person name="Reedy J.L."/>
            <person name="Agrafioti I."/>
            <person name="Arnaud M.B."/>
            <person name="Bates S."/>
            <person name="Brown A.J."/>
            <person name="Brunke S."/>
            <person name="Costanzo M.C."/>
            <person name="Fitzpatrick D.A."/>
            <person name="de Groot P.W."/>
            <person name="Harris D."/>
            <person name="Hoyer L.L."/>
            <person name="Hube B."/>
            <person name="Klis F.M."/>
            <person name="Kodira C."/>
            <person name="Lennard N."/>
            <person name="Logue M.E."/>
            <person name="Martin R."/>
            <person name="Neiman A.M."/>
            <person name="Nikolaou E."/>
            <person name="Quail M.A."/>
            <person name="Quinn J."/>
            <person name="Santos M.C."/>
            <person name="Schmitzberger F.F."/>
            <person name="Sherlock G."/>
            <person name="Shah P."/>
            <person name="Silverstein K.A."/>
            <person name="Skrzypek M.S."/>
            <person name="Soll D."/>
            <person name="Staggs R."/>
            <person name="Stansfield I."/>
            <person name="Stumpf M.P."/>
            <person name="Sudbery P.E."/>
            <person name="Srikantha T."/>
            <person name="Zeng Q."/>
            <person name="Berman J."/>
            <person name="Berriman M."/>
            <person name="Heitman J."/>
            <person name="Gow N.A."/>
            <person name="Lorenz M.C."/>
            <person name="Birren B.W."/>
            <person name="Kellis M."/>
            <person name="Cuomo C.A."/>
        </authorList>
    </citation>
    <scope>NUCLEOTIDE SEQUENCE [LARGE SCALE GENOMIC DNA]</scope>
    <source>
        <strain evidence="17">ATCC 11503 / BCRC 21390 / CBS 2605 / JCM 1781 / NBRC 1676 / NRRL YB-4239</strain>
    </source>
</reference>
<dbReference type="eggNOG" id="KOG0509">
    <property type="taxonomic scope" value="Eukaryota"/>
</dbReference>
<keyword evidence="6 12" id="KW-0040">ANK repeat</keyword>
<dbReference type="GeneID" id="5235654"/>
<feature type="domain" description="Palmitoyltransferase DHHC" evidence="15">
    <location>
        <begin position="439"/>
        <end position="582"/>
    </location>
</feature>
<evidence type="ECO:0000256" key="11">
    <source>
        <dbReference type="ARBA" id="ARBA00048048"/>
    </source>
</evidence>
<keyword evidence="9" id="KW-0449">Lipoprotein</keyword>
<evidence type="ECO:0000256" key="1">
    <source>
        <dbReference type="ARBA" id="ARBA00004141"/>
    </source>
</evidence>
<dbReference type="SUPFAM" id="SSF48403">
    <property type="entry name" value="Ankyrin repeat"/>
    <property type="match status" value="1"/>
</dbReference>
<dbReference type="OrthoDB" id="6781668at2759"/>
<dbReference type="InterPro" id="IPR002110">
    <property type="entry name" value="Ankyrin_rpt"/>
</dbReference>
<organism evidence="16 17">
    <name type="scientific">Lodderomyces elongisporus (strain ATCC 11503 / CBS 2605 / JCM 1781 / NBRC 1676 / NRRL YB-4239)</name>
    <name type="common">Yeast</name>
    <name type="synonym">Saccharomyces elongisporus</name>
    <dbReference type="NCBI Taxonomy" id="379508"/>
    <lineage>
        <taxon>Eukaryota</taxon>
        <taxon>Fungi</taxon>
        <taxon>Dikarya</taxon>
        <taxon>Ascomycota</taxon>
        <taxon>Saccharomycotina</taxon>
        <taxon>Pichiomycetes</taxon>
        <taxon>Debaryomycetaceae</taxon>
        <taxon>Candida/Lodderomyces clade</taxon>
        <taxon>Lodderomyces</taxon>
    </lineage>
</organism>
<feature type="transmembrane region" description="Helical" evidence="13">
    <location>
        <begin position="295"/>
        <end position="314"/>
    </location>
</feature>
<evidence type="ECO:0000256" key="4">
    <source>
        <dbReference type="ARBA" id="ARBA00022737"/>
    </source>
</evidence>
<dbReference type="InterPro" id="IPR001594">
    <property type="entry name" value="Palmitoyltrfase_DHHC"/>
</dbReference>
<name>A5DSH2_LODEL</name>
<dbReference type="Pfam" id="PF12796">
    <property type="entry name" value="Ank_2"/>
    <property type="match status" value="2"/>
</dbReference>
<evidence type="ECO:0000256" key="6">
    <source>
        <dbReference type="ARBA" id="ARBA00023043"/>
    </source>
</evidence>
<dbReference type="AlphaFoldDB" id="A5DSH2"/>
<comment type="domain">
    <text evidence="13">The DHHC domain is required for palmitoyltransferase activity.</text>
</comment>
<dbReference type="PROSITE" id="PS50216">
    <property type="entry name" value="DHHC"/>
    <property type="match status" value="1"/>
</dbReference>
<feature type="transmembrane region" description="Helical" evidence="13">
    <location>
        <begin position="389"/>
        <end position="407"/>
    </location>
</feature>
<dbReference type="Proteomes" id="UP000001996">
    <property type="component" value="Unassembled WGS sequence"/>
</dbReference>
<keyword evidence="4" id="KW-0677">Repeat</keyword>
<dbReference type="EMBL" id="CH981524">
    <property type="protein sequence ID" value="EDK42130.1"/>
    <property type="molecule type" value="Genomic_DNA"/>
</dbReference>
<evidence type="ECO:0000256" key="12">
    <source>
        <dbReference type="PROSITE-ProRule" id="PRU00023"/>
    </source>
</evidence>
<dbReference type="InParanoid" id="A5DSH2"/>
<evidence type="ECO:0000256" key="5">
    <source>
        <dbReference type="ARBA" id="ARBA00022989"/>
    </source>
</evidence>
<evidence type="ECO:0000256" key="10">
    <source>
        <dbReference type="ARBA" id="ARBA00023315"/>
    </source>
</evidence>
<dbReference type="GO" id="GO:0016020">
    <property type="term" value="C:membrane"/>
    <property type="evidence" value="ECO:0007669"/>
    <property type="project" value="UniProtKB-SubCell"/>
</dbReference>
<feature type="transmembrane region" description="Helical" evidence="13">
    <location>
        <begin position="360"/>
        <end position="377"/>
    </location>
</feature>
<dbReference type="GO" id="GO:0019706">
    <property type="term" value="F:protein-cysteine S-palmitoyltransferase activity"/>
    <property type="evidence" value="ECO:0007669"/>
    <property type="project" value="UniProtKB-EC"/>
</dbReference>
<feature type="transmembrane region" description="Helical" evidence="13">
    <location>
        <begin position="487"/>
        <end position="507"/>
    </location>
</feature>
<evidence type="ECO:0000313" key="16">
    <source>
        <dbReference type="EMBL" id="EDK42130.1"/>
    </source>
</evidence>
<evidence type="ECO:0000313" key="17">
    <source>
        <dbReference type="Proteomes" id="UP000001996"/>
    </source>
</evidence>
<evidence type="ECO:0000256" key="7">
    <source>
        <dbReference type="ARBA" id="ARBA00023136"/>
    </source>
</evidence>
<evidence type="ECO:0000259" key="15">
    <source>
        <dbReference type="Pfam" id="PF01529"/>
    </source>
</evidence>
<comment type="subcellular location">
    <subcellularLocation>
        <location evidence="1">Membrane</location>
        <topology evidence="1">Multi-pass membrane protein</topology>
    </subcellularLocation>
</comment>
<dbReference type="Pfam" id="PF00023">
    <property type="entry name" value="Ank"/>
    <property type="match status" value="1"/>
</dbReference>
<dbReference type="InterPro" id="IPR036770">
    <property type="entry name" value="Ankyrin_rpt-contain_sf"/>
</dbReference>
<keyword evidence="10 13" id="KW-0012">Acyltransferase</keyword>
<dbReference type="Pfam" id="PF01529">
    <property type="entry name" value="DHHC"/>
    <property type="match status" value="1"/>
</dbReference>
<gene>
    <name evidence="16" type="ORF">LELG_00308</name>
</gene>
<comment type="similarity">
    <text evidence="2">Belongs to the DHHC palmitoyltransferase family. AKR/ZDHHC17 subfamily.</text>
</comment>
<keyword evidence="3 13" id="KW-0812">Transmembrane</keyword>
<feature type="region of interest" description="Disordered" evidence="14">
    <location>
        <begin position="1"/>
        <end position="28"/>
    </location>
</feature>
<dbReference type="PANTHER" id="PTHR24161:SF85">
    <property type="entry name" value="PALMITOYLTRANSFERASE HIP14"/>
    <property type="match status" value="1"/>
</dbReference>
<feature type="compositionally biased region" description="Basic and acidic residues" evidence="14">
    <location>
        <begin position="1"/>
        <end position="14"/>
    </location>
</feature>
<feature type="transmembrane region" description="Helical" evidence="13">
    <location>
        <begin position="326"/>
        <end position="348"/>
    </location>
</feature>
<evidence type="ECO:0000256" key="9">
    <source>
        <dbReference type="ARBA" id="ARBA00023288"/>
    </source>
</evidence>
<feature type="transmembrane region" description="Helical" evidence="13">
    <location>
        <begin position="551"/>
        <end position="574"/>
    </location>
</feature>
<feature type="repeat" description="ANK" evidence="12">
    <location>
        <begin position="219"/>
        <end position="251"/>
    </location>
</feature>
<protein>
    <recommendedName>
        <fullName evidence="13">Palmitoyltransferase</fullName>
        <ecNumber evidence="13">2.3.1.225</ecNumber>
    </recommendedName>
</protein>
<dbReference type="VEuPathDB" id="FungiDB:LELG_00308"/>
<evidence type="ECO:0000256" key="2">
    <source>
        <dbReference type="ARBA" id="ARBA00010104"/>
    </source>
</evidence>
<dbReference type="PANTHER" id="PTHR24161">
    <property type="entry name" value="ANK_REP_REGION DOMAIN-CONTAINING PROTEIN-RELATED"/>
    <property type="match status" value="1"/>
</dbReference>